<name>A0A1F7GK63_9BACT</name>
<proteinExistence type="inferred from homology"/>
<dbReference type="GO" id="GO:0070181">
    <property type="term" value="F:small ribosomal subunit rRNA binding"/>
    <property type="evidence" value="ECO:0007669"/>
    <property type="project" value="TreeGrafter"/>
</dbReference>
<dbReference type="PANTHER" id="PTHR21011:SF1">
    <property type="entry name" value="SMALL RIBOSOMAL SUBUNIT PROTEIN BS6M"/>
    <property type="match status" value="1"/>
</dbReference>
<dbReference type="GO" id="GO:0005737">
    <property type="term" value="C:cytoplasm"/>
    <property type="evidence" value="ECO:0007669"/>
    <property type="project" value="UniProtKB-ARBA"/>
</dbReference>
<dbReference type="NCBIfam" id="TIGR00166">
    <property type="entry name" value="S6"/>
    <property type="match status" value="1"/>
</dbReference>
<organism evidence="4 5">
    <name type="scientific">Candidatus Roizmanbacteria bacterium RIFCSPHIGHO2_01_FULL_39_8</name>
    <dbReference type="NCBI Taxonomy" id="1802033"/>
    <lineage>
        <taxon>Bacteria</taxon>
        <taxon>Candidatus Roizmaniibacteriota</taxon>
    </lineage>
</organism>
<comment type="similarity">
    <text evidence="1 3">Belongs to the bacterial ribosomal protein bS6 family.</text>
</comment>
<reference evidence="4 5" key="1">
    <citation type="journal article" date="2016" name="Nat. Commun.">
        <title>Thousands of microbial genomes shed light on interconnected biogeochemical processes in an aquifer system.</title>
        <authorList>
            <person name="Anantharaman K."/>
            <person name="Brown C.T."/>
            <person name="Hug L.A."/>
            <person name="Sharon I."/>
            <person name="Castelle C.J."/>
            <person name="Probst A.J."/>
            <person name="Thomas B.C."/>
            <person name="Singh A."/>
            <person name="Wilkins M.J."/>
            <person name="Karaoz U."/>
            <person name="Brodie E.L."/>
            <person name="Williams K.H."/>
            <person name="Hubbard S.S."/>
            <person name="Banfield J.F."/>
        </authorList>
    </citation>
    <scope>NUCLEOTIDE SEQUENCE [LARGE SCALE GENOMIC DNA]</scope>
</reference>
<dbReference type="CDD" id="cd00473">
    <property type="entry name" value="bS6"/>
    <property type="match status" value="1"/>
</dbReference>
<evidence type="ECO:0000256" key="2">
    <source>
        <dbReference type="ARBA" id="ARBA00035294"/>
    </source>
</evidence>
<comment type="function">
    <text evidence="3">Binds together with bS18 to 16S ribosomal RNA.</text>
</comment>
<keyword evidence="3 4" id="KW-0689">Ribosomal protein</keyword>
<evidence type="ECO:0000256" key="1">
    <source>
        <dbReference type="ARBA" id="ARBA00009512"/>
    </source>
</evidence>
<gene>
    <name evidence="3" type="primary">rpsF</name>
    <name evidence="4" type="ORF">A2866_00375</name>
</gene>
<accession>A0A1F7GK63</accession>
<dbReference type="GO" id="GO:1990904">
    <property type="term" value="C:ribonucleoprotein complex"/>
    <property type="evidence" value="ECO:0007669"/>
    <property type="project" value="UniProtKB-KW"/>
</dbReference>
<dbReference type="GO" id="GO:0003735">
    <property type="term" value="F:structural constituent of ribosome"/>
    <property type="evidence" value="ECO:0007669"/>
    <property type="project" value="InterPro"/>
</dbReference>
<dbReference type="Pfam" id="PF01250">
    <property type="entry name" value="Ribosomal_S6"/>
    <property type="match status" value="1"/>
</dbReference>
<dbReference type="SUPFAM" id="SSF54995">
    <property type="entry name" value="Ribosomal protein S6"/>
    <property type="match status" value="1"/>
</dbReference>
<dbReference type="PANTHER" id="PTHR21011">
    <property type="entry name" value="MITOCHONDRIAL 28S RIBOSOMAL PROTEIN S6"/>
    <property type="match status" value="1"/>
</dbReference>
<keyword evidence="3" id="KW-0694">RNA-binding</keyword>
<evidence type="ECO:0000313" key="5">
    <source>
        <dbReference type="Proteomes" id="UP000177026"/>
    </source>
</evidence>
<dbReference type="GO" id="GO:0006412">
    <property type="term" value="P:translation"/>
    <property type="evidence" value="ECO:0007669"/>
    <property type="project" value="UniProtKB-UniRule"/>
</dbReference>
<dbReference type="Gene3D" id="3.30.70.60">
    <property type="match status" value="1"/>
</dbReference>
<dbReference type="InterPro" id="IPR000529">
    <property type="entry name" value="Ribosomal_bS6"/>
</dbReference>
<dbReference type="InterPro" id="IPR014717">
    <property type="entry name" value="Transl_elong_EF1B/ribsomal_bS6"/>
</dbReference>
<dbReference type="Proteomes" id="UP000177026">
    <property type="component" value="Unassembled WGS sequence"/>
</dbReference>
<protein>
    <recommendedName>
        <fullName evidence="2 3">Small ribosomal subunit protein bS6</fullName>
    </recommendedName>
</protein>
<keyword evidence="3" id="KW-0687">Ribonucleoprotein</keyword>
<dbReference type="AlphaFoldDB" id="A0A1F7GK63"/>
<dbReference type="InterPro" id="IPR020814">
    <property type="entry name" value="Ribosomal_S6_plastid/chlpt"/>
</dbReference>
<comment type="caution">
    <text evidence="4">The sequence shown here is derived from an EMBL/GenBank/DDBJ whole genome shotgun (WGS) entry which is preliminary data.</text>
</comment>
<evidence type="ECO:0000256" key="3">
    <source>
        <dbReference type="HAMAP-Rule" id="MF_00360"/>
    </source>
</evidence>
<dbReference type="InterPro" id="IPR035980">
    <property type="entry name" value="Ribosomal_bS6_sf"/>
</dbReference>
<dbReference type="HAMAP" id="MF_00360">
    <property type="entry name" value="Ribosomal_bS6"/>
    <property type="match status" value="1"/>
</dbReference>
<keyword evidence="3" id="KW-0699">rRNA-binding</keyword>
<dbReference type="EMBL" id="MFZI01000058">
    <property type="protein sequence ID" value="OGK19046.1"/>
    <property type="molecule type" value="Genomic_DNA"/>
</dbReference>
<sequence>MKYELTFILPEKEEVKSVKDILLSEKAKIEKEEEWGQKTLAYPIKKHERAFYFLWSIDIDDKRISEVKKKLTFNEKLIRYLLLKKD</sequence>
<dbReference type="GO" id="GO:0005840">
    <property type="term" value="C:ribosome"/>
    <property type="evidence" value="ECO:0007669"/>
    <property type="project" value="UniProtKB-KW"/>
</dbReference>
<evidence type="ECO:0000313" key="4">
    <source>
        <dbReference type="EMBL" id="OGK19046.1"/>
    </source>
</evidence>